<evidence type="ECO:0000313" key="16">
    <source>
        <dbReference type="Proteomes" id="UP000472260"/>
    </source>
</evidence>
<dbReference type="PANTHER" id="PTHR18952">
    <property type="entry name" value="CARBONIC ANHYDRASE"/>
    <property type="match status" value="1"/>
</dbReference>
<evidence type="ECO:0000256" key="2">
    <source>
        <dbReference type="ARBA" id="ARBA00010718"/>
    </source>
</evidence>
<evidence type="ECO:0000256" key="1">
    <source>
        <dbReference type="ARBA" id="ARBA00004609"/>
    </source>
</evidence>
<evidence type="ECO:0000256" key="7">
    <source>
        <dbReference type="ARBA" id="ARBA00022833"/>
    </source>
</evidence>
<keyword evidence="6 13" id="KW-0479">Metal-binding</keyword>
<evidence type="ECO:0000256" key="6">
    <source>
        <dbReference type="ARBA" id="ARBA00022723"/>
    </source>
</evidence>
<comment type="function">
    <text evidence="11">Catalyzes the reversible hydration of carbon dioxide into bicarbonate and protons and thus is essential to maintaining intracellular and extracellular pH. May stimulate the sodium/bicarbonate transporter activity of SLC4A4 that acts in pH homeostasis. It is essential for acid overload removal from the retina and retina epithelium, and acid release in the choriocapillaris in the choroid.</text>
</comment>
<dbReference type="FunFam" id="3.10.200.10:FF:000003">
    <property type="entry name" value="Carbonic anhydrase 12"/>
    <property type="match status" value="1"/>
</dbReference>
<sequence length="270" mass="30531">MISEGSRDIDDWSNDAENSHDFFIGPDDWASVATTCGNTKQSPINIVTKKTLFDNHLTPVKFTGYQDTINTLITNNGHTVQVNLPDRAAISGANLGDNYKAQQLHLHWGKNGGPGSEHTIDGEKYPMELHIVHIKEKYNSVEQAINDPSGVAVLGFFYEVNPHFLNVCYLQIIKQRFIACILFYRNMLILPHNELERYFRYQGSLTTPGCSEAVVWTIFEKAIPLSKEQLSAFSSLMFSDGTAMVNTYRPIQNLTNKQTRSYNVCLFQNE</sequence>
<dbReference type="GO" id="GO:0005886">
    <property type="term" value="C:plasma membrane"/>
    <property type="evidence" value="ECO:0007669"/>
    <property type="project" value="UniProtKB-SubCell"/>
</dbReference>
<comment type="subunit">
    <text evidence="3">Interacts with SLC4A4.</text>
</comment>
<evidence type="ECO:0000256" key="13">
    <source>
        <dbReference type="RuleBase" id="RU367011"/>
    </source>
</evidence>
<protein>
    <recommendedName>
        <fullName evidence="13">Carbonic anhydrase</fullName>
        <ecNumber evidence="13">4.2.1.1</ecNumber>
    </recommendedName>
</protein>
<keyword evidence="7 13" id="KW-0862">Zinc</keyword>
<evidence type="ECO:0000256" key="12">
    <source>
        <dbReference type="ARBA" id="ARBA00049061"/>
    </source>
</evidence>
<keyword evidence="4" id="KW-1003">Cell membrane</keyword>
<dbReference type="InterPro" id="IPR001148">
    <property type="entry name" value="CA_dom"/>
</dbReference>
<comment type="cofactor">
    <cofactor evidence="13">
        <name>Zn(2+)</name>
        <dbReference type="ChEBI" id="CHEBI:29105"/>
    </cofactor>
</comment>
<gene>
    <name evidence="15" type="primary">LOC107672388</name>
</gene>
<dbReference type="InterPro" id="IPR023561">
    <property type="entry name" value="Carbonic_anhydrase_a-class"/>
</dbReference>
<comment type="similarity">
    <text evidence="2 13">Belongs to the alpha-carbonic anhydrase family.</text>
</comment>
<keyword evidence="9 13" id="KW-0456">Lyase</keyword>
<accession>A0A671PN77</accession>
<evidence type="ECO:0000256" key="4">
    <source>
        <dbReference type="ARBA" id="ARBA00022475"/>
    </source>
</evidence>
<dbReference type="GO" id="GO:0008270">
    <property type="term" value="F:zinc ion binding"/>
    <property type="evidence" value="ECO:0007669"/>
    <property type="project" value="UniProtKB-UniRule"/>
</dbReference>
<dbReference type="SUPFAM" id="SSF51069">
    <property type="entry name" value="Carbonic anhydrase"/>
    <property type="match status" value="1"/>
</dbReference>
<dbReference type="Proteomes" id="UP000472260">
    <property type="component" value="Unassembled WGS sequence"/>
</dbReference>
<evidence type="ECO:0000313" key="15">
    <source>
        <dbReference type="Ensembl" id="ENSSANP00000060582.1"/>
    </source>
</evidence>
<keyword evidence="16" id="KW-1185">Reference proteome</keyword>
<keyword evidence="5" id="KW-0472">Membrane</keyword>
<feature type="domain" description="Alpha-carbonic anhydrase" evidence="14">
    <location>
        <begin position="10"/>
        <end position="263"/>
    </location>
</feature>
<reference evidence="15" key="2">
    <citation type="submission" date="2025-09" db="UniProtKB">
        <authorList>
            <consortium name="Ensembl"/>
        </authorList>
    </citation>
    <scope>IDENTIFICATION</scope>
</reference>
<name>A0A671PN77_9TELE</name>
<dbReference type="SMART" id="SM01057">
    <property type="entry name" value="Carb_anhydrase"/>
    <property type="match status" value="1"/>
</dbReference>
<dbReference type="Ensembl" id="ENSSANT00000064430.1">
    <property type="protein sequence ID" value="ENSSANP00000060582.1"/>
    <property type="gene ID" value="ENSSANG00000030243.1"/>
</dbReference>
<dbReference type="GO" id="GO:0004089">
    <property type="term" value="F:carbonate dehydratase activity"/>
    <property type="evidence" value="ECO:0007669"/>
    <property type="project" value="UniProtKB-UniRule"/>
</dbReference>
<keyword evidence="10" id="KW-0449">Lipoprotein</keyword>
<dbReference type="Pfam" id="PF00194">
    <property type="entry name" value="Carb_anhydrase"/>
    <property type="match status" value="1"/>
</dbReference>
<evidence type="ECO:0000256" key="3">
    <source>
        <dbReference type="ARBA" id="ARBA00011736"/>
    </source>
</evidence>
<organism evidence="15 16">
    <name type="scientific">Sinocyclocheilus anshuiensis</name>
    <dbReference type="NCBI Taxonomy" id="1608454"/>
    <lineage>
        <taxon>Eukaryota</taxon>
        <taxon>Metazoa</taxon>
        <taxon>Chordata</taxon>
        <taxon>Craniata</taxon>
        <taxon>Vertebrata</taxon>
        <taxon>Euteleostomi</taxon>
        <taxon>Actinopterygii</taxon>
        <taxon>Neopterygii</taxon>
        <taxon>Teleostei</taxon>
        <taxon>Ostariophysi</taxon>
        <taxon>Cypriniformes</taxon>
        <taxon>Cyprinidae</taxon>
        <taxon>Cyprininae</taxon>
        <taxon>Sinocyclocheilus</taxon>
    </lineage>
</organism>
<evidence type="ECO:0000256" key="9">
    <source>
        <dbReference type="ARBA" id="ARBA00023239"/>
    </source>
</evidence>
<dbReference type="PANTHER" id="PTHR18952:SF95">
    <property type="entry name" value="CARBONIC ANHYDRASE 4"/>
    <property type="match status" value="1"/>
</dbReference>
<evidence type="ECO:0000259" key="14">
    <source>
        <dbReference type="PROSITE" id="PS51144"/>
    </source>
</evidence>
<proteinExistence type="inferred from homology"/>
<keyword evidence="5" id="KW-0336">GPI-anchor</keyword>
<comment type="subcellular location">
    <subcellularLocation>
        <location evidence="1">Cell membrane</location>
        <topology evidence="1">Lipid-anchor</topology>
        <topology evidence="1">GPI-anchor</topology>
    </subcellularLocation>
</comment>
<dbReference type="PROSITE" id="PS51144">
    <property type="entry name" value="ALPHA_CA_2"/>
    <property type="match status" value="1"/>
</dbReference>
<evidence type="ECO:0000256" key="8">
    <source>
        <dbReference type="ARBA" id="ARBA00023180"/>
    </source>
</evidence>
<comment type="function">
    <text evidence="13">Reversible hydration of carbon dioxide.</text>
</comment>
<comment type="catalytic activity">
    <reaction evidence="12">
        <text>hydrogencarbonate + H(+) = CO2 + H2O</text>
        <dbReference type="Rhea" id="RHEA:10748"/>
        <dbReference type="ChEBI" id="CHEBI:15377"/>
        <dbReference type="ChEBI" id="CHEBI:15378"/>
        <dbReference type="ChEBI" id="CHEBI:16526"/>
        <dbReference type="ChEBI" id="CHEBI:17544"/>
        <dbReference type="EC" id="4.2.1.1"/>
    </reaction>
    <physiologicalReaction direction="left-to-right" evidence="12">
        <dbReference type="Rhea" id="RHEA:10749"/>
    </physiologicalReaction>
    <physiologicalReaction direction="right-to-left" evidence="12">
        <dbReference type="Rhea" id="RHEA:10750"/>
    </physiologicalReaction>
</comment>
<keyword evidence="8" id="KW-0325">Glycoprotein</keyword>
<dbReference type="InterPro" id="IPR036398">
    <property type="entry name" value="CA_dom_sf"/>
</dbReference>
<evidence type="ECO:0000256" key="10">
    <source>
        <dbReference type="ARBA" id="ARBA00023288"/>
    </source>
</evidence>
<dbReference type="AlphaFoldDB" id="A0A671PN77"/>
<evidence type="ECO:0000256" key="5">
    <source>
        <dbReference type="ARBA" id="ARBA00022622"/>
    </source>
</evidence>
<dbReference type="EC" id="4.2.1.1" evidence="13"/>
<dbReference type="Gene3D" id="3.10.200.10">
    <property type="entry name" value="Alpha carbonic anhydrase"/>
    <property type="match status" value="1"/>
</dbReference>
<reference evidence="15" key="1">
    <citation type="submission" date="2025-08" db="UniProtKB">
        <authorList>
            <consortium name="Ensembl"/>
        </authorList>
    </citation>
    <scope>IDENTIFICATION</scope>
</reference>
<dbReference type="PROSITE" id="PS00162">
    <property type="entry name" value="ALPHA_CA_1"/>
    <property type="match status" value="1"/>
</dbReference>
<dbReference type="GO" id="GO:0098552">
    <property type="term" value="C:side of membrane"/>
    <property type="evidence" value="ECO:0007669"/>
    <property type="project" value="UniProtKB-KW"/>
</dbReference>
<dbReference type="InterPro" id="IPR018338">
    <property type="entry name" value="Carbonic_anhydrase_a-class_CS"/>
</dbReference>
<evidence type="ECO:0000256" key="11">
    <source>
        <dbReference type="ARBA" id="ARBA00045603"/>
    </source>
</evidence>